<keyword evidence="3" id="KW-1133">Transmembrane helix</keyword>
<feature type="transmembrane region" description="Helical" evidence="3">
    <location>
        <begin position="88"/>
        <end position="111"/>
    </location>
</feature>
<feature type="region of interest" description="Disordered" evidence="2">
    <location>
        <begin position="335"/>
        <end position="361"/>
    </location>
</feature>
<dbReference type="Proteomes" id="UP000240883">
    <property type="component" value="Unassembled WGS sequence"/>
</dbReference>
<protein>
    <submittedName>
        <fullName evidence="4">MFS general substrate transporter</fullName>
    </submittedName>
</protein>
<gene>
    <name evidence="4" type="ORF">BS50DRAFT_480038</name>
</gene>
<dbReference type="InterPro" id="IPR036259">
    <property type="entry name" value="MFS_trans_sf"/>
</dbReference>
<evidence type="ECO:0000313" key="4">
    <source>
        <dbReference type="EMBL" id="PSN74187.1"/>
    </source>
</evidence>
<accession>A0A2T2P974</accession>
<dbReference type="EMBL" id="KZ678128">
    <property type="protein sequence ID" value="PSN74187.1"/>
    <property type="molecule type" value="Genomic_DNA"/>
</dbReference>
<reference evidence="4 5" key="1">
    <citation type="journal article" date="2018" name="Front. Microbiol.">
        <title>Genome-Wide Analysis of Corynespora cassiicola Leaf Fall Disease Putative Effectors.</title>
        <authorList>
            <person name="Lopez D."/>
            <person name="Ribeiro S."/>
            <person name="Label P."/>
            <person name="Fumanal B."/>
            <person name="Venisse J.S."/>
            <person name="Kohler A."/>
            <person name="de Oliveira R.R."/>
            <person name="Labutti K."/>
            <person name="Lipzen A."/>
            <person name="Lail K."/>
            <person name="Bauer D."/>
            <person name="Ohm R.A."/>
            <person name="Barry K.W."/>
            <person name="Spatafora J."/>
            <person name="Grigoriev I.V."/>
            <person name="Martin F.M."/>
            <person name="Pujade-Renaud V."/>
        </authorList>
    </citation>
    <scope>NUCLEOTIDE SEQUENCE [LARGE SCALE GENOMIC DNA]</scope>
    <source>
        <strain evidence="4 5">Philippines</strain>
    </source>
</reference>
<evidence type="ECO:0000313" key="5">
    <source>
        <dbReference type="Proteomes" id="UP000240883"/>
    </source>
</evidence>
<dbReference type="PANTHER" id="PTHR20772">
    <property type="entry name" value="PROTEIN FMP42"/>
    <property type="match status" value="1"/>
</dbReference>
<feature type="transmembrane region" description="Helical" evidence="3">
    <location>
        <begin position="542"/>
        <end position="565"/>
    </location>
</feature>
<dbReference type="SUPFAM" id="SSF103473">
    <property type="entry name" value="MFS general substrate transporter"/>
    <property type="match status" value="1"/>
</dbReference>
<comment type="subcellular location">
    <subcellularLocation>
        <location evidence="1">Membrane</location>
        <topology evidence="1">Multi-pass membrane protein</topology>
    </subcellularLocation>
</comment>
<dbReference type="OrthoDB" id="330047at2759"/>
<sequence>MSLVQHVTQIEGTDRDEALVDLFLPPLERHASVERSSERRLSLESGHTFRSGKSIRRIISYDALRGPDNPLDEFGGVTQYHYSTKRRLAQVITTILACWFASGIVFGFAALKPILIKEGVFRELCTPDELERDVEVCFDQDLRLNFFFSLASTTANVSALPVGTLLDRYGPRLCFLIGCFCLALGSILMSLAFQIPEFDGYTVGNFFLALGGTFVFLPSFQIANAFPKYAGTIVALVTGAFDASAAVFLFYRLAYEASNGTFKPQTFFLIYLLVPLAILIAQLTFLPHESYKTTAQLEKKLERAEDDMRDVHTSDEELPDDEVWRRRKNRSVRRKKRRSKIDRLVGSPDTRKRREEREEHRQEAAGVWGALHNKSAKEQMTSPWFILITLLTVLQMLRMNYFIATIREQYIYMLNSVELATRINEFFDWALPIGGVASTPFLGMLLDNFSVPSILFLLVLVITAIGIVGSISAMWAGYVNVILFVILRPLYYSAMSDYATKVFGFATFGRIYGTIICFSGLINLSQTGIDALTKSMFQGNPVPVNIFLAICGTLIGIALVTYVTIQTYRLHRKMEEEEDAATVTNTEVDSVLDSLLEEDEQPTNYGSIANRQPWEA</sequence>
<keyword evidence="5" id="KW-1185">Reference proteome</keyword>
<feature type="transmembrane region" description="Helical" evidence="3">
    <location>
        <begin position="146"/>
        <end position="166"/>
    </location>
</feature>
<feature type="transmembrane region" description="Helical" evidence="3">
    <location>
        <begin position="201"/>
        <end position="220"/>
    </location>
</feature>
<evidence type="ECO:0000256" key="3">
    <source>
        <dbReference type="SAM" id="Phobius"/>
    </source>
</evidence>
<dbReference type="STRING" id="1448308.A0A2T2P974"/>
<feature type="transmembrane region" description="Helical" evidence="3">
    <location>
        <begin position="384"/>
        <end position="406"/>
    </location>
</feature>
<organism evidence="4 5">
    <name type="scientific">Corynespora cassiicola Philippines</name>
    <dbReference type="NCBI Taxonomy" id="1448308"/>
    <lineage>
        <taxon>Eukaryota</taxon>
        <taxon>Fungi</taxon>
        <taxon>Dikarya</taxon>
        <taxon>Ascomycota</taxon>
        <taxon>Pezizomycotina</taxon>
        <taxon>Dothideomycetes</taxon>
        <taxon>Pleosporomycetidae</taxon>
        <taxon>Pleosporales</taxon>
        <taxon>Corynesporascaceae</taxon>
        <taxon>Corynespora</taxon>
    </lineage>
</organism>
<evidence type="ECO:0000256" key="2">
    <source>
        <dbReference type="SAM" id="MobiDB-lite"/>
    </source>
</evidence>
<feature type="transmembrane region" description="Helical" evidence="3">
    <location>
        <begin position="453"/>
        <end position="471"/>
    </location>
</feature>
<proteinExistence type="predicted"/>
<dbReference type="AlphaFoldDB" id="A0A2T2P974"/>
<name>A0A2T2P974_CORCC</name>
<dbReference type="InterPro" id="IPR011701">
    <property type="entry name" value="MFS"/>
</dbReference>
<dbReference type="GO" id="GO:0022857">
    <property type="term" value="F:transmembrane transporter activity"/>
    <property type="evidence" value="ECO:0007669"/>
    <property type="project" value="InterPro"/>
</dbReference>
<dbReference type="Pfam" id="PF07690">
    <property type="entry name" value="MFS_1"/>
    <property type="match status" value="1"/>
</dbReference>
<feature type="transmembrane region" description="Helical" evidence="3">
    <location>
        <begin position="266"/>
        <end position="286"/>
    </location>
</feature>
<feature type="compositionally biased region" description="Basic and acidic residues" evidence="2">
    <location>
        <begin position="349"/>
        <end position="361"/>
    </location>
</feature>
<evidence type="ECO:0000256" key="1">
    <source>
        <dbReference type="ARBA" id="ARBA00004141"/>
    </source>
</evidence>
<dbReference type="InterPro" id="IPR052599">
    <property type="entry name" value="SLC43A_AATransporter"/>
</dbReference>
<dbReference type="GO" id="GO:0000329">
    <property type="term" value="C:fungal-type vacuole membrane"/>
    <property type="evidence" value="ECO:0007669"/>
    <property type="project" value="TreeGrafter"/>
</dbReference>
<feature type="transmembrane region" description="Helical" evidence="3">
    <location>
        <begin position="232"/>
        <end position="254"/>
    </location>
</feature>
<keyword evidence="3" id="KW-0812">Transmembrane</keyword>
<dbReference type="Gene3D" id="1.20.1250.20">
    <property type="entry name" value="MFS general substrate transporter like domains"/>
    <property type="match status" value="1"/>
</dbReference>
<keyword evidence="3" id="KW-0472">Membrane</keyword>
<dbReference type="PANTHER" id="PTHR20772:SF4">
    <property type="entry name" value="HYPOTHETICAL AMINO ACID TRANSPORTER (EUROFUNG)"/>
    <property type="match status" value="1"/>
</dbReference>
<feature type="transmembrane region" description="Helical" evidence="3">
    <location>
        <begin position="502"/>
        <end position="522"/>
    </location>
</feature>
<feature type="transmembrane region" description="Helical" evidence="3">
    <location>
        <begin position="173"/>
        <end position="195"/>
    </location>
</feature>